<sequence length="438" mass="48703">MLRGSKNKGGRFVKKFTKIGPILLVMLLAVALLITGCGQKETAEGTSKVLTIGVDLPLTGSCAKVGTEFKDACTMAFDEIGNQIGDYKVKLVWIDDQADPEKATRAYEQAVQKDKIDVGILNWNSSVAVALMEVVAKYQIPHFFPTGNAAVVNEKWQSNEKYRYWVTKTWASPDKLSLAYIYTINQAVEKGLWKPRNKKVVIYGEDNDYCRGFGSSLAQQFKDAGWEVVGEEWIKTGETDMYPILTKFKSLDASIVAGSISGPASMAAFIKQAREVNLKSLMICDALGDIGEWYKLTGNAADYVLDNRPIFTSEKGKKFAADFKAKYGYEPSAAAAGLQYDAARFFIKLANETLKEYGDLNKETLFKFAQDNLWTGQITFKDTVVCPEYRYDQQSLPDPVVAEDGFIFPVVQYFDGKGTVIWPDSQKGADLKIPDYAK</sequence>
<organism evidence="4 5">
    <name type="scientific">Formimonas warabiya</name>
    <dbReference type="NCBI Taxonomy" id="1761012"/>
    <lineage>
        <taxon>Bacteria</taxon>
        <taxon>Bacillati</taxon>
        <taxon>Bacillota</taxon>
        <taxon>Clostridia</taxon>
        <taxon>Eubacteriales</taxon>
        <taxon>Peptococcaceae</taxon>
        <taxon>Candidatus Formimonas</taxon>
    </lineage>
</organism>
<dbReference type="SUPFAM" id="SSF53822">
    <property type="entry name" value="Periplasmic binding protein-like I"/>
    <property type="match status" value="1"/>
</dbReference>
<accession>A0A3G1L0Y3</accession>
<evidence type="ECO:0000259" key="3">
    <source>
        <dbReference type="Pfam" id="PF13458"/>
    </source>
</evidence>
<dbReference type="PANTHER" id="PTHR30483">
    <property type="entry name" value="LEUCINE-SPECIFIC-BINDING PROTEIN"/>
    <property type="match status" value="1"/>
</dbReference>
<dbReference type="Proteomes" id="UP000323521">
    <property type="component" value="Chromosome"/>
</dbReference>
<keyword evidence="5" id="KW-1185">Reference proteome</keyword>
<proteinExistence type="inferred from homology"/>
<evidence type="ECO:0000313" key="5">
    <source>
        <dbReference type="Proteomes" id="UP000323521"/>
    </source>
</evidence>
<comment type="similarity">
    <text evidence="1">Belongs to the leucine-binding protein family.</text>
</comment>
<name>A0A3G1L0Y3_FORW1</name>
<dbReference type="EMBL" id="CP017634">
    <property type="protein sequence ID" value="ATW28304.1"/>
    <property type="molecule type" value="Genomic_DNA"/>
</dbReference>
<dbReference type="InterPro" id="IPR028081">
    <property type="entry name" value="Leu-bd"/>
</dbReference>
<reference evidence="4 5" key="1">
    <citation type="submission" date="2016-10" db="EMBL/GenBank/DDBJ databases">
        <title>Complete Genome Sequence of Peptococcaceae strain DCMF.</title>
        <authorList>
            <person name="Edwards R.J."/>
            <person name="Holland S.I."/>
            <person name="Deshpande N.P."/>
            <person name="Wong Y.K."/>
            <person name="Ertan H."/>
            <person name="Manefield M."/>
            <person name="Russell T.L."/>
            <person name="Lee M.J."/>
        </authorList>
    </citation>
    <scope>NUCLEOTIDE SEQUENCE [LARGE SCALE GENOMIC DNA]</scope>
    <source>
        <strain evidence="4 5">DCMF</strain>
    </source>
</reference>
<dbReference type="PANTHER" id="PTHR30483:SF6">
    <property type="entry name" value="PERIPLASMIC BINDING PROTEIN OF ABC TRANSPORTER FOR NATURAL AMINO ACIDS"/>
    <property type="match status" value="1"/>
</dbReference>
<evidence type="ECO:0000256" key="1">
    <source>
        <dbReference type="ARBA" id="ARBA00010062"/>
    </source>
</evidence>
<dbReference type="AlphaFoldDB" id="A0A3G1L0Y3"/>
<dbReference type="InterPro" id="IPR051010">
    <property type="entry name" value="BCAA_transport"/>
</dbReference>
<dbReference type="Gene3D" id="3.40.50.2300">
    <property type="match status" value="2"/>
</dbReference>
<protein>
    <recommendedName>
        <fullName evidence="3">Leucine-binding protein domain-containing protein</fullName>
    </recommendedName>
</protein>
<dbReference type="InterPro" id="IPR028082">
    <property type="entry name" value="Peripla_BP_I"/>
</dbReference>
<dbReference type="Pfam" id="PF13458">
    <property type="entry name" value="Peripla_BP_6"/>
    <property type="match status" value="1"/>
</dbReference>
<keyword evidence="2" id="KW-0732">Signal</keyword>
<evidence type="ECO:0000256" key="2">
    <source>
        <dbReference type="ARBA" id="ARBA00022729"/>
    </source>
</evidence>
<dbReference type="KEGG" id="fwa:DCMF_02090"/>
<gene>
    <name evidence="4" type="ORF">DCMF_02090</name>
</gene>
<feature type="domain" description="Leucine-binding protein" evidence="3">
    <location>
        <begin position="50"/>
        <end position="363"/>
    </location>
</feature>
<evidence type="ECO:0000313" key="4">
    <source>
        <dbReference type="EMBL" id="ATW28304.1"/>
    </source>
</evidence>